<dbReference type="PANTHER" id="PTHR40032">
    <property type="entry name" value="EXPORTED PROTEIN-RELATED"/>
    <property type="match status" value="1"/>
</dbReference>
<dbReference type="RefSeq" id="WP_209808142.1">
    <property type="nucleotide sequence ID" value="NZ_JAGGKT010000001.1"/>
</dbReference>
<dbReference type="Proteomes" id="UP001519343">
    <property type="component" value="Unassembled WGS sequence"/>
</dbReference>
<evidence type="ECO:0000313" key="3">
    <source>
        <dbReference type="Proteomes" id="UP001519343"/>
    </source>
</evidence>
<evidence type="ECO:0000259" key="1">
    <source>
        <dbReference type="Pfam" id="PF12671"/>
    </source>
</evidence>
<proteinExistence type="predicted"/>
<organism evidence="2 3">
    <name type="scientific">Ammoniphilus resinae</name>
    <dbReference type="NCBI Taxonomy" id="861532"/>
    <lineage>
        <taxon>Bacteria</taxon>
        <taxon>Bacillati</taxon>
        <taxon>Bacillota</taxon>
        <taxon>Bacilli</taxon>
        <taxon>Bacillales</taxon>
        <taxon>Paenibacillaceae</taxon>
        <taxon>Aneurinibacillus group</taxon>
        <taxon>Ammoniphilus</taxon>
    </lineage>
</organism>
<feature type="domain" description="Putative amidase" evidence="1">
    <location>
        <begin position="160"/>
        <end position="312"/>
    </location>
</feature>
<comment type="caution">
    <text evidence="2">The sequence shown here is derived from an EMBL/GenBank/DDBJ whole genome shotgun (WGS) entry which is preliminary data.</text>
</comment>
<name>A0ABS4GJD1_9BACL</name>
<accession>A0ABS4GJD1</accession>
<protein>
    <recommendedName>
        <fullName evidence="1">Putative amidase domain-containing protein</fullName>
    </recommendedName>
</protein>
<dbReference type="PANTHER" id="PTHR40032:SF1">
    <property type="entry name" value="EXPORTED PROTEIN"/>
    <property type="match status" value="1"/>
</dbReference>
<gene>
    <name evidence="2" type="ORF">J2Z37_000254</name>
</gene>
<dbReference type="EMBL" id="JAGGKT010000001">
    <property type="protein sequence ID" value="MBP1930267.1"/>
    <property type="molecule type" value="Genomic_DNA"/>
</dbReference>
<evidence type="ECO:0000313" key="2">
    <source>
        <dbReference type="EMBL" id="MBP1930267.1"/>
    </source>
</evidence>
<sequence>MSKSWMSALKQYFSMLNQLQIEGNVFEIEAYRKNDESLQKETGRILRRRETFQSRNARPVKCKTTIRQIQILSEDQEKVDIALQNHLWQLYHIRDCFLEQEDEQYRTITMREKDGRWYVDSDYIVGEEAQNSEEHPDAFRDNQEEIMPQSAEVVNKKGAYNRAMAKRYAELWWNQHNPHYPKFEVDCTNFVSQCVHEGGVTQEVTTQRNIGWWVKGKGNWSFSWSVAHSFMTYLLGANTKLPAKAELKTSADQLMIGDVICYDWDGSGRFQHNTIVVAKDPNGMPLVNAHTVNSRHRYWDYRDSHAWTEQTKYKFLHILV</sequence>
<dbReference type="InterPro" id="IPR024301">
    <property type="entry name" value="Amidase_6"/>
</dbReference>
<keyword evidence="3" id="KW-1185">Reference proteome</keyword>
<reference evidence="2 3" key="1">
    <citation type="submission" date="2021-03" db="EMBL/GenBank/DDBJ databases">
        <title>Genomic Encyclopedia of Type Strains, Phase IV (KMG-IV): sequencing the most valuable type-strain genomes for metagenomic binning, comparative biology and taxonomic classification.</title>
        <authorList>
            <person name="Goeker M."/>
        </authorList>
    </citation>
    <scope>NUCLEOTIDE SEQUENCE [LARGE SCALE GENOMIC DNA]</scope>
    <source>
        <strain evidence="2 3">DSM 24738</strain>
    </source>
</reference>
<dbReference type="Pfam" id="PF12671">
    <property type="entry name" value="Amidase_6"/>
    <property type="match status" value="1"/>
</dbReference>